<evidence type="ECO:0000313" key="3">
    <source>
        <dbReference type="Proteomes" id="UP001500945"/>
    </source>
</evidence>
<dbReference type="PANTHER" id="PTHR33164">
    <property type="entry name" value="TRANSCRIPTIONAL REGULATOR, MARR FAMILY"/>
    <property type="match status" value="1"/>
</dbReference>
<protein>
    <submittedName>
        <fullName evidence="2">MarR family transcriptional regulator</fullName>
    </submittedName>
</protein>
<dbReference type="RefSeq" id="WP_345208273.1">
    <property type="nucleotide sequence ID" value="NZ_BAABGM010000025.1"/>
</dbReference>
<dbReference type="Proteomes" id="UP001500945">
    <property type="component" value="Unassembled WGS sequence"/>
</dbReference>
<evidence type="ECO:0000313" key="2">
    <source>
        <dbReference type="EMBL" id="GAA4412574.1"/>
    </source>
</evidence>
<dbReference type="PROSITE" id="PS50995">
    <property type="entry name" value="HTH_MARR_2"/>
    <property type="match status" value="1"/>
</dbReference>
<dbReference type="Gene3D" id="1.10.10.10">
    <property type="entry name" value="Winged helix-like DNA-binding domain superfamily/Winged helix DNA-binding domain"/>
    <property type="match status" value="1"/>
</dbReference>
<dbReference type="InterPro" id="IPR039422">
    <property type="entry name" value="MarR/SlyA-like"/>
</dbReference>
<name>A0ABP8KRE2_9MICO</name>
<dbReference type="SMART" id="SM00347">
    <property type="entry name" value="HTH_MARR"/>
    <property type="match status" value="1"/>
</dbReference>
<dbReference type="InterPro" id="IPR036388">
    <property type="entry name" value="WH-like_DNA-bd_sf"/>
</dbReference>
<dbReference type="SUPFAM" id="SSF46785">
    <property type="entry name" value="Winged helix' DNA-binding domain"/>
    <property type="match status" value="1"/>
</dbReference>
<dbReference type="Pfam" id="PF12802">
    <property type="entry name" value="MarR_2"/>
    <property type="match status" value="1"/>
</dbReference>
<dbReference type="PANTHER" id="PTHR33164:SF99">
    <property type="entry name" value="MARR FAMILY REGULATORY PROTEIN"/>
    <property type="match status" value="1"/>
</dbReference>
<reference evidence="3" key="1">
    <citation type="journal article" date="2019" name="Int. J. Syst. Evol. Microbiol.">
        <title>The Global Catalogue of Microorganisms (GCM) 10K type strain sequencing project: providing services to taxonomists for standard genome sequencing and annotation.</title>
        <authorList>
            <consortium name="The Broad Institute Genomics Platform"/>
            <consortium name="The Broad Institute Genome Sequencing Center for Infectious Disease"/>
            <person name="Wu L."/>
            <person name="Ma J."/>
        </authorList>
    </citation>
    <scope>NUCLEOTIDE SEQUENCE [LARGE SCALE GENOMIC DNA]</scope>
    <source>
        <strain evidence="3">JCM 17809</strain>
    </source>
</reference>
<sequence>MASEEPRWLTEAEQRSWRAYLRGNRELDVALDRDLHAVGVSLPEYELLSMLSEAPTGQLRMSALAALIVQSRSRVTHTAVRLERRGWVRRTPAPDDGRGVLLRLTEDGRRAITEFAVVHVESVRRHLVDVLTPEQFAALGDAMTAVREAYAAECRAAGAHS</sequence>
<evidence type="ECO:0000259" key="1">
    <source>
        <dbReference type="PROSITE" id="PS50995"/>
    </source>
</evidence>
<dbReference type="EMBL" id="BAABGM010000025">
    <property type="protein sequence ID" value="GAA4412574.1"/>
    <property type="molecule type" value="Genomic_DNA"/>
</dbReference>
<keyword evidence="3" id="KW-1185">Reference proteome</keyword>
<feature type="domain" description="HTH marR-type" evidence="1">
    <location>
        <begin position="13"/>
        <end position="148"/>
    </location>
</feature>
<dbReference type="InterPro" id="IPR000835">
    <property type="entry name" value="HTH_MarR-typ"/>
</dbReference>
<comment type="caution">
    <text evidence="2">The sequence shown here is derived from an EMBL/GenBank/DDBJ whole genome shotgun (WGS) entry which is preliminary data.</text>
</comment>
<gene>
    <name evidence="2" type="ORF">GCM10023168_34490</name>
</gene>
<organism evidence="2 3">
    <name type="scientific">Fodinibacter luteus</name>
    <dbReference type="NCBI Taxonomy" id="552064"/>
    <lineage>
        <taxon>Bacteria</taxon>
        <taxon>Bacillati</taxon>
        <taxon>Actinomycetota</taxon>
        <taxon>Actinomycetes</taxon>
        <taxon>Micrococcales</taxon>
        <taxon>Intrasporangiaceae</taxon>
        <taxon>Fodinibacter (ex Wang et al. 2009)</taxon>
    </lineage>
</organism>
<dbReference type="InterPro" id="IPR036390">
    <property type="entry name" value="WH_DNA-bd_sf"/>
</dbReference>
<accession>A0ABP8KRE2</accession>
<proteinExistence type="predicted"/>